<reference evidence="8 9" key="1">
    <citation type="submission" date="2016-11" db="EMBL/GenBank/DDBJ databases">
        <title>Draft Genome Sequences of Nine Cyanobacterial Strains from Diverse Habitats.</title>
        <authorList>
            <person name="Zhu T."/>
            <person name="Hou S."/>
            <person name="Lu X."/>
            <person name="Hess W.R."/>
        </authorList>
    </citation>
    <scope>NUCLEOTIDE SEQUENCE [LARGE SCALE GENOMIC DNA]</scope>
    <source>
        <strain evidence="8 9">IAM M-71</strain>
    </source>
</reference>
<proteinExistence type="predicted"/>
<dbReference type="Proteomes" id="UP000185860">
    <property type="component" value="Unassembled WGS sequence"/>
</dbReference>
<comment type="caution">
    <text evidence="8">The sequence shown here is derived from an EMBL/GenBank/DDBJ whole genome shotgun (WGS) entry which is preliminary data.</text>
</comment>
<keyword evidence="4" id="KW-0238">DNA-binding</keyword>
<dbReference type="PANTHER" id="PTHR44591:SF3">
    <property type="entry name" value="RESPONSE REGULATORY DOMAIN-CONTAINING PROTEIN"/>
    <property type="match status" value="1"/>
</dbReference>
<dbReference type="SUPFAM" id="SSF52172">
    <property type="entry name" value="CheY-like"/>
    <property type="match status" value="1"/>
</dbReference>
<dbReference type="GO" id="GO:0003677">
    <property type="term" value="F:DNA binding"/>
    <property type="evidence" value="ECO:0007669"/>
    <property type="project" value="UniProtKB-KW"/>
</dbReference>
<dbReference type="STRING" id="454136.NIES2119_00890"/>
<evidence type="ECO:0000256" key="5">
    <source>
        <dbReference type="ARBA" id="ARBA00023163"/>
    </source>
</evidence>
<accession>A0A1U7ITX7</accession>
<name>A0A1U7ITX7_9CYAN</name>
<organism evidence="8 9">
    <name type="scientific">[Phormidium ambiguum] IAM M-71</name>
    <dbReference type="NCBI Taxonomy" id="454136"/>
    <lineage>
        <taxon>Bacteria</taxon>
        <taxon>Bacillati</taxon>
        <taxon>Cyanobacteriota</taxon>
        <taxon>Cyanophyceae</taxon>
        <taxon>Oscillatoriophycideae</taxon>
        <taxon>Aerosakkonematales</taxon>
        <taxon>Aerosakkonemataceae</taxon>
        <taxon>Floridanema</taxon>
    </lineage>
</organism>
<dbReference type="PANTHER" id="PTHR44591">
    <property type="entry name" value="STRESS RESPONSE REGULATOR PROTEIN 1"/>
    <property type="match status" value="1"/>
</dbReference>
<dbReference type="Pfam" id="PF00072">
    <property type="entry name" value="Response_reg"/>
    <property type="match status" value="1"/>
</dbReference>
<dbReference type="RefSeq" id="WP_073591573.1">
    <property type="nucleotide sequence ID" value="NZ_MRCE01000001.1"/>
</dbReference>
<dbReference type="FunFam" id="3.40.50.2300:FF:000001">
    <property type="entry name" value="DNA-binding response regulator PhoB"/>
    <property type="match status" value="1"/>
</dbReference>
<dbReference type="OrthoDB" id="9797769at2"/>
<evidence type="ECO:0000256" key="3">
    <source>
        <dbReference type="ARBA" id="ARBA00023015"/>
    </source>
</evidence>
<evidence type="ECO:0000256" key="1">
    <source>
        <dbReference type="ARBA" id="ARBA00022553"/>
    </source>
</evidence>
<dbReference type="InterPro" id="IPR011006">
    <property type="entry name" value="CheY-like_superfamily"/>
</dbReference>
<gene>
    <name evidence="8" type="ORF">NIES2119_00890</name>
</gene>
<evidence type="ECO:0000256" key="6">
    <source>
        <dbReference type="PROSITE-ProRule" id="PRU00169"/>
    </source>
</evidence>
<sequence length="121" mass="13838">MTKTILIADDELPLRLLVRTTLEDESYKIYEAEDGRETLKLAEQVNPDLFLLDMMMPEIDGLTVCKKLRANPKFSDRPIIMLTARTHQRDIEIGKAAGVNHYLVKPFSPLELINLVEEILS</sequence>
<dbReference type="PROSITE" id="PS50110">
    <property type="entry name" value="RESPONSE_REGULATORY"/>
    <property type="match status" value="1"/>
</dbReference>
<dbReference type="InterPro" id="IPR001789">
    <property type="entry name" value="Sig_transdc_resp-reg_receiver"/>
</dbReference>
<dbReference type="InterPro" id="IPR050595">
    <property type="entry name" value="Bact_response_regulator"/>
</dbReference>
<feature type="domain" description="Response regulatory" evidence="7">
    <location>
        <begin position="4"/>
        <end position="120"/>
    </location>
</feature>
<dbReference type="Gene3D" id="3.40.50.2300">
    <property type="match status" value="1"/>
</dbReference>
<evidence type="ECO:0000259" key="7">
    <source>
        <dbReference type="PROSITE" id="PS50110"/>
    </source>
</evidence>
<evidence type="ECO:0000313" key="9">
    <source>
        <dbReference type="Proteomes" id="UP000185860"/>
    </source>
</evidence>
<protein>
    <recommendedName>
        <fullName evidence="7">Response regulatory domain-containing protein</fullName>
    </recommendedName>
</protein>
<keyword evidence="1 6" id="KW-0597">Phosphoprotein</keyword>
<feature type="modified residue" description="4-aspartylphosphate" evidence="6">
    <location>
        <position position="53"/>
    </location>
</feature>
<dbReference type="AlphaFoldDB" id="A0A1U7ITX7"/>
<evidence type="ECO:0000256" key="4">
    <source>
        <dbReference type="ARBA" id="ARBA00023125"/>
    </source>
</evidence>
<evidence type="ECO:0000256" key="2">
    <source>
        <dbReference type="ARBA" id="ARBA00023012"/>
    </source>
</evidence>
<keyword evidence="2" id="KW-0902">Two-component regulatory system</keyword>
<dbReference type="SMART" id="SM00448">
    <property type="entry name" value="REC"/>
    <property type="match status" value="1"/>
</dbReference>
<dbReference type="EMBL" id="MRCE01000001">
    <property type="protein sequence ID" value="OKH40899.1"/>
    <property type="molecule type" value="Genomic_DNA"/>
</dbReference>
<evidence type="ECO:0000313" key="8">
    <source>
        <dbReference type="EMBL" id="OKH40899.1"/>
    </source>
</evidence>
<dbReference type="GO" id="GO:0000160">
    <property type="term" value="P:phosphorelay signal transduction system"/>
    <property type="evidence" value="ECO:0007669"/>
    <property type="project" value="UniProtKB-KW"/>
</dbReference>
<keyword evidence="5" id="KW-0804">Transcription</keyword>
<keyword evidence="3" id="KW-0805">Transcription regulation</keyword>